<evidence type="ECO:0000313" key="2">
    <source>
        <dbReference type="EMBL" id="QNO48735.1"/>
    </source>
</evidence>
<dbReference type="EMBL" id="MT630748">
    <property type="protein sequence ID" value="QNO42512.1"/>
    <property type="molecule type" value="Genomic_DNA"/>
</dbReference>
<organism evidence="1">
    <name type="scientific">Candidatus Methanogaster sp. ANME-2c ERB4</name>
    <dbReference type="NCBI Taxonomy" id="2759911"/>
    <lineage>
        <taxon>Archaea</taxon>
        <taxon>Methanobacteriati</taxon>
        <taxon>Methanobacteriota</taxon>
        <taxon>Stenosarchaea group</taxon>
        <taxon>Methanomicrobia</taxon>
        <taxon>Methanosarcinales</taxon>
        <taxon>ANME-2 cluster</taxon>
        <taxon>Candidatus Methanogasteraceae</taxon>
        <taxon>Candidatus Methanogaster</taxon>
    </lineage>
</organism>
<proteinExistence type="predicted"/>
<name>A0A7G9Y3C8_9EURY</name>
<protein>
    <submittedName>
        <fullName evidence="1">Uncharacterized protein</fullName>
    </submittedName>
</protein>
<gene>
    <name evidence="2" type="ORF">IBEPLGGF_00015</name>
    <name evidence="1" type="ORF">KMCHGNIM_00002</name>
</gene>
<sequence length="37" mass="4192">MGRGYNPNFSEITLVFDDPQIRAISDPQQDPRKSINA</sequence>
<dbReference type="AlphaFoldDB" id="A0A7G9Y3C8"/>
<accession>A0A7G9Y3C8</accession>
<reference evidence="1" key="1">
    <citation type="submission" date="2020-06" db="EMBL/GenBank/DDBJ databases">
        <title>Unique genomic features of the anaerobic methanotrophic archaea.</title>
        <authorList>
            <person name="Chadwick G.L."/>
            <person name="Skennerton C.T."/>
            <person name="Laso-Perez R."/>
            <person name="Leu A.O."/>
            <person name="Speth D.R."/>
            <person name="Yu H."/>
            <person name="Morgan-Lang C."/>
            <person name="Hatzenpichler R."/>
            <person name="Goudeau D."/>
            <person name="Malmstrom R."/>
            <person name="Brazelton W.J."/>
            <person name="Woyke T."/>
            <person name="Hallam S.J."/>
            <person name="Tyson G.W."/>
            <person name="Wegener G."/>
            <person name="Boetius A."/>
            <person name="Orphan V."/>
        </authorList>
    </citation>
    <scope>NUCLEOTIDE SEQUENCE</scope>
</reference>
<dbReference type="EMBL" id="MT631360">
    <property type="protein sequence ID" value="QNO48735.1"/>
    <property type="molecule type" value="Genomic_DNA"/>
</dbReference>
<evidence type="ECO:0000313" key="1">
    <source>
        <dbReference type="EMBL" id="QNO42512.1"/>
    </source>
</evidence>